<feature type="compositionally biased region" description="Low complexity" evidence="2">
    <location>
        <begin position="105"/>
        <end position="125"/>
    </location>
</feature>
<feature type="compositionally biased region" description="Polar residues" evidence="2">
    <location>
        <begin position="881"/>
        <end position="894"/>
    </location>
</feature>
<keyword evidence="5" id="KW-1185">Reference proteome</keyword>
<feature type="compositionally biased region" description="Polar residues" evidence="2">
    <location>
        <begin position="795"/>
        <end position="812"/>
    </location>
</feature>
<dbReference type="EMBL" id="JBHFQA010000012">
    <property type="protein sequence ID" value="KAL2090151.1"/>
    <property type="molecule type" value="Genomic_DNA"/>
</dbReference>
<dbReference type="Proteomes" id="UP001591681">
    <property type="component" value="Unassembled WGS sequence"/>
</dbReference>
<evidence type="ECO:0000256" key="2">
    <source>
        <dbReference type="SAM" id="MobiDB-lite"/>
    </source>
</evidence>
<feature type="region of interest" description="Disordered" evidence="2">
    <location>
        <begin position="645"/>
        <end position="934"/>
    </location>
</feature>
<feature type="compositionally biased region" description="Low complexity" evidence="2">
    <location>
        <begin position="710"/>
        <end position="726"/>
    </location>
</feature>
<evidence type="ECO:0000313" key="4">
    <source>
        <dbReference type="EMBL" id="KAL2090151.1"/>
    </source>
</evidence>
<feature type="region of interest" description="Disordered" evidence="2">
    <location>
        <begin position="378"/>
        <end position="618"/>
    </location>
</feature>
<evidence type="ECO:0000259" key="3">
    <source>
        <dbReference type="Pfam" id="PF15304"/>
    </source>
</evidence>
<feature type="compositionally biased region" description="Basic and acidic residues" evidence="2">
    <location>
        <begin position="385"/>
        <end position="397"/>
    </location>
</feature>
<dbReference type="PANTHER" id="PTHR18839">
    <property type="entry name" value="MITOTIC INTERACTOR AND SUBSTRATE OF PLK1 MISP FAMILY MEMBER"/>
    <property type="match status" value="1"/>
</dbReference>
<feature type="region of interest" description="Disordered" evidence="2">
    <location>
        <begin position="288"/>
        <end position="355"/>
    </location>
</feature>
<name>A0ABD1JTH3_9TELE</name>
<dbReference type="AlphaFoldDB" id="A0ABD1JTH3"/>
<feature type="compositionally biased region" description="Basic and acidic residues" evidence="2">
    <location>
        <begin position="475"/>
        <end position="491"/>
    </location>
</feature>
<keyword evidence="1" id="KW-0175">Coiled coil</keyword>
<feature type="compositionally biased region" description="Low complexity" evidence="2">
    <location>
        <begin position="661"/>
        <end position="676"/>
    </location>
</feature>
<evidence type="ECO:0000313" key="5">
    <source>
        <dbReference type="Proteomes" id="UP001591681"/>
    </source>
</evidence>
<proteinExistence type="predicted"/>
<feature type="compositionally biased region" description="Polar residues" evidence="2">
    <location>
        <begin position="56"/>
        <end position="71"/>
    </location>
</feature>
<feature type="compositionally biased region" description="Low complexity" evidence="2">
    <location>
        <begin position="645"/>
        <end position="654"/>
    </location>
</feature>
<sequence length="999" mass="109747">MQSLPRKWVLKPLSPRLEQSDLRSIVSPISDESFSFTPNRNWNSQESKGQPDESFESISVSGTKASVTVSSKPAEEEVDVVVQSRQVSMVEMAELDGDHEGYAWSAGSSSPSTPGTPSSTSSHTGFYSFVEDPTSPEAERNEEWMVSPERQAKLATLKRESSFRVQTYALDRKPEKLFEDSNGDSQYRVEKTMATAAEEGANDLETLDRKDIIRDQAPKTNRAFKKQWNALESLDLSIMPQRLVDGFSISYSSINSTPEPTTADPGTIDDNQIDFNLARKRFLQMEQTKRSPIVQGPPKTPQSPALSHTPHSPARTYTTHTLAPSHTPISPAPTHPPDSPAPTHTPDSPAPTYTPNYAAQLYATQVPAQLRKYMFPEESSAATEDVPKDRRTAEHTGQHQTLPGQLSDVITTSSTRTVTVIEGEKSMNRSNTTELDSGPRDQLEEDTAPDGRVFKEESEEEMSGGSLPSASQETPIEREIRIAQEREESLRRARGIRHSAIPEMVEIKTKPLLSQPTPADPVRPVKAKESNRVSFLIQREMEKKSRRDGSVSGQSEGKGPAIYDVEERRRVFESQVKSSPTPSVSSLSPPKHLDVSQEHSSSGEEGSATEVFVSAEAPAPTVTENGLLPCCPHRHTDEYTVLPVSRVSSSGSESFWRPRSRSSSAALASRIAAVERWSTTGGDDSRSQSASPGPAIGLPKQSSFFRGETSSRSSLGAFSSGSLSSLTDVGKDRERRSLPPWRKHMDQRLQNAPDLIRQEIERDMQREQEHLELRGSQGLSISLDKGLDDIDGSEQAVTTATVTNTEGQSDLKQSSEEENVTEPPSVPETGPVPPAEPVKPVSSRPSYPWSVDTYPTRRISTSDKTLLTPSPRPYSRLPSVSMVTAQPWGSQKPSSPVVPRESPLVPGPTRVRSMEGMGGAPAPAPTSPSTPTQKGLTETLLEDFEEHRTKMKLEENAYAGIQPIDDVNNEVLEATRVTRHKNTRALRWEAGMYANEDAN</sequence>
<feature type="compositionally biased region" description="Polar residues" evidence="2">
    <location>
        <begin position="677"/>
        <end position="691"/>
    </location>
</feature>
<dbReference type="InterPro" id="IPR029304">
    <property type="entry name" value="AKAP2_C"/>
</dbReference>
<comment type="caution">
    <text evidence="4">The sequence shown here is derived from an EMBL/GenBank/DDBJ whole genome shotgun (WGS) entry which is preliminary data.</text>
</comment>
<dbReference type="PANTHER" id="PTHR18839:SF0">
    <property type="entry name" value="MITOTIC INTERACTOR AND SUBSTRATE OF PLK1 ISOFORM X1-RELATED"/>
    <property type="match status" value="1"/>
</dbReference>
<feature type="compositionally biased region" description="Polar residues" evidence="2">
    <location>
        <begin position="858"/>
        <end position="868"/>
    </location>
</feature>
<feature type="compositionally biased region" description="Polar residues" evidence="2">
    <location>
        <begin position="302"/>
        <end position="322"/>
    </location>
</feature>
<dbReference type="InterPro" id="IPR042779">
    <property type="entry name" value="MISP/MISP3-like"/>
</dbReference>
<feature type="compositionally biased region" description="Basic and acidic residues" evidence="2">
    <location>
        <begin position="539"/>
        <end position="549"/>
    </location>
</feature>
<accession>A0ABD1JTH3</accession>
<feature type="compositionally biased region" description="Low complexity" evidence="2">
    <location>
        <begin position="341"/>
        <end position="351"/>
    </location>
</feature>
<feature type="compositionally biased region" description="Low complexity" evidence="2">
    <location>
        <begin position="409"/>
        <end position="421"/>
    </location>
</feature>
<feature type="compositionally biased region" description="Basic and acidic residues" evidence="2">
    <location>
        <begin position="756"/>
        <end position="773"/>
    </location>
</feature>
<feature type="domain" description="A-kinase anchor protein 2 C-terminal" evidence="3">
    <location>
        <begin position="933"/>
        <end position="994"/>
    </location>
</feature>
<feature type="compositionally biased region" description="Pro residues" evidence="2">
    <location>
        <begin position="824"/>
        <end position="837"/>
    </location>
</feature>
<feature type="compositionally biased region" description="Pro residues" evidence="2">
    <location>
        <begin position="330"/>
        <end position="340"/>
    </location>
</feature>
<feature type="compositionally biased region" description="Polar residues" evidence="2">
    <location>
        <begin position="30"/>
        <end position="48"/>
    </location>
</feature>
<reference evidence="4 5" key="1">
    <citation type="submission" date="2024-09" db="EMBL/GenBank/DDBJ databases">
        <title>A chromosome-level genome assembly of Gray's grenadier anchovy, Coilia grayii.</title>
        <authorList>
            <person name="Fu Z."/>
        </authorList>
    </citation>
    <scope>NUCLEOTIDE SEQUENCE [LARGE SCALE GENOMIC DNA]</scope>
    <source>
        <strain evidence="4">G4</strain>
        <tissue evidence="4">Muscle</tissue>
    </source>
</reference>
<feature type="region of interest" description="Disordered" evidence="2">
    <location>
        <begin position="98"/>
        <end position="145"/>
    </location>
</feature>
<feature type="compositionally biased region" description="Low complexity" evidence="2">
    <location>
        <begin position="578"/>
        <end position="590"/>
    </location>
</feature>
<feature type="region of interest" description="Disordered" evidence="2">
    <location>
        <begin position="30"/>
        <end position="76"/>
    </location>
</feature>
<organism evidence="4 5">
    <name type="scientific">Coilia grayii</name>
    <name type="common">Gray's grenadier anchovy</name>
    <dbReference type="NCBI Taxonomy" id="363190"/>
    <lineage>
        <taxon>Eukaryota</taxon>
        <taxon>Metazoa</taxon>
        <taxon>Chordata</taxon>
        <taxon>Craniata</taxon>
        <taxon>Vertebrata</taxon>
        <taxon>Euteleostomi</taxon>
        <taxon>Actinopterygii</taxon>
        <taxon>Neopterygii</taxon>
        <taxon>Teleostei</taxon>
        <taxon>Clupei</taxon>
        <taxon>Clupeiformes</taxon>
        <taxon>Clupeoidei</taxon>
        <taxon>Engraulidae</taxon>
        <taxon>Coilinae</taxon>
        <taxon>Coilia</taxon>
    </lineage>
</organism>
<evidence type="ECO:0000256" key="1">
    <source>
        <dbReference type="ARBA" id="ARBA00023054"/>
    </source>
</evidence>
<dbReference type="Pfam" id="PF15304">
    <property type="entry name" value="AKAP2_C"/>
    <property type="match status" value="1"/>
</dbReference>
<protein>
    <recommendedName>
        <fullName evidence="3">A-kinase anchor protein 2 C-terminal domain-containing protein</fullName>
    </recommendedName>
</protein>
<gene>
    <name evidence="4" type="ORF">ACEWY4_014839</name>
</gene>
<feature type="compositionally biased region" description="Basic and acidic residues" evidence="2">
    <location>
        <begin position="729"/>
        <end position="747"/>
    </location>
</feature>